<dbReference type="EMBL" id="JARJLG010000044">
    <property type="protein sequence ID" value="KAJ7762066.1"/>
    <property type="molecule type" value="Genomic_DNA"/>
</dbReference>
<evidence type="ECO:0000313" key="2">
    <source>
        <dbReference type="Proteomes" id="UP001215280"/>
    </source>
</evidence>
<organism evidence="1 2">
    <name type="scientific">Mycena maculata</name>
    <dbReference type="NCBI Taxonomy" id="230809"/>
    <lineage>
        <taxon>Eukaryota</taxon>
        <taxon>Fungi</taxon>
        <taxon>Dikarya</taxon>
        <taxon>Basidiomycota</taxon>
        <taxon>Agaricomycotina</taxon>
        <taxon>Agaricomycetes</taxon>
        <taxon>Agaricomycetidae</taxon>
        <taxon>Agaricales</taxon>
        <taxon>Marasmiineae</taxon>
        <taxon>Mycenaceae</taxon>
        <taxon>Mycena</taxon>
    </lineage>
</organism>
<keyword evidence="2" id="KW-1185">Reference proteome</keyword>
<accession>A0AAD7JGH9</accession>
<gene>
    <name evidence="1" type="ORF">DFH07DRAFT_418293</name>
</gene>
<evidence type="ECO:0000313" key="1">
    <source>
        <dbReference type="EMBL" id="KAJ7762066.1"/>
    </source>
</evidence>
<proteinExistence type="predicted"/>
<comment type="caution">
    <text evidence="1">The sequence shown here is derived from an EMBL/GenBank/DDBJ whole genome shotgun (WGS) entry which is preliminary data.</text>
</comment>
<name>A0AAD7JGH9_9AGAR</name>
<dbReference type="Proteomes" id="UP001215280">
    <property type="component" value="Unassembled WGS sequence"/>
</dbReference>
<reference evidence="1" key="1">
    <citation type="submission" date="2023-03" db="EMBL/GenBank/DDBJ databases">
        <title>Massive genome expansion in bonnet fungi (Mycena s.s.) driven by repeated elements and novel gene families across ecological guilds.</title>
        <authorList>
            <consortium name="Lawrence Berkeley National Laboratory"/>
            <person name="Harder C.B."/>
            <person name="Miyauchi S."/>
            <person name="Viragh M."/>
            <person name="Kuo A."/>
            <person name="Thoen E."/>
            <person name="Andreopoulos B."/>
            <person name="Lu D."/>
            <person name="Skrede I."/>
            <person name="Drula E."/>
            <person name="Henrissat B."/>
            <person name="Morin E."/>
            <person name="Kohler A."/>
            <person name="Barry K."/>
            <person name="LaButti K."/>
            <person name="Morin E."/>
            <person name="Salamov A."/>
            <person name="Lipzen A."/>
            <person name="Mereny Z."/>
            <person name="Hegedus B."/>
            <person name="Baldrian P."/>
            <person name="Stursova M."/>
            <person name="Weitz H."/>
            <person name="Taylor A."/>
            <person name="Grigoriev I.V."/>
            <person name="Nagy L.G."/>
            <person name="Martin F."/>
            <person name="Kauserud H."/>
        </authorList>
    </citation>
    <scope>NUCLEOTIDE SEQUENCE</scope>
    <source>
        <strain evidence="1">CBHHK188m</strain>
    </source>
</reference>
<protein>
    <submittedName>
        <fullName evidence="1">Uncharacterized protein</fullName>
    </submittedName>
</protein>
<dbReference type="AlphaFoldDB" id="A0AAD7JGH9"/>
<sequence>MEVLQVQPTNTQTSMAVPSPHLFQNAADFDVAGGQFVSAESVYISNVDVNPPTVSPGLNRRAITLRPRVTDSDSTSEHNLSNLVDVRTDLGESEIYCSQLLRRRRGFPLYEPGPQRNLPVEYRRNGVSIGDVGRVTPEGVFDFFFNIYLDAHHPINANDVPEGFCPLPHYLSKDVVHIDYDAGSYVSSSSIQQAYTAI</sequence>